<organism evidence="2 3">
    <name type="scientific">Cirrhinus mrigala</name>
    <name type="common">Mrigala</name>
    <dbReference type="NCBI Taxonomy" id="683832"/>
    <lineage>
        <taxon>Eukaryota</taxon>
        <taxon>Metazoa</taxon>
        <taxon>Chordata</taxon>
        <taxon>Craniata</taxon>
        <taxon>Vertebrata</taxon>
        <taxon>Euteleostomi</taxon>
        <taxon>Actinopterygii</taxon>
        <taxon>Neopterygii</taxon>
        <taxon>Teleostei</taxon>
        <taxon>Ostariophysi</taxon>
        <taxon>Cypriniformes</taxon>
        <taxon>Cyprinidae</taxon>
        <taxon>Labeoninae</taxon>
        <taxon>Labeonini</taxon>
        <taxon>Cirrhinus</taxon>
    </lineage>
</organism>
<feature type="region of interest" description="Disordered" evidence="1">
    <location>
        <begin position="31"/>
        <end position="80"/>
    </location>
</feature>
<keyword evidence="3" id="KW-1185">Reference proteome</keyword>
<feature type="non-terminal residue" evidence="2">
    <location>
        <position position="80"/>
    </location>
</feature>
<feature type="compositionally biased region" description="Acidic residues" evidence="1">
    <location>
        <begin position="34"/>
        <end position="65"/>
    </location>
</feature>
<feature type="non-terminal residue" evidence="2">
    <location>
        <position position="1"/>
    </location>
</feature>
<accession>A0ABD0Q1A8</accession>
<comment type="caution">
    <text evidence="2">The sequence shown here is derived from an EMBL/GenBank/DDBJ whole genome shotgun (WGS) entry which is preliminary data.</text>
</comment>
<gene>
    <name evidence="2" type="ORF">M9458_025199</name>
</gene>
<protein>
    <submittedName>
        <fullName evidence="2">Uncharacterized protein</fullName>
    </submittedName>
</protein>
<evidence type="ECO:0000313" key="2">
    <source>
        <dbReference type="EMBL" id="KAL0179757.1"/>
    </source>
</evidence>
<evidence type="ECO:0000313" key="3">
    <source>
        <dbReference type="Proteomes" id="UP001529510"/>
    </source>
</evidence>
<evidence type="ECO:0000256" key="1">
    <source>
        <dbReference type="SAM" id="MobiDB-lite"/>
    </source>
</evidence>
<reference evidence="2 3" key="1">
    <citation type="submission" date="2024-05" db="EMBL/GenBank/DDBJ databases">
        <title>Genome sequencing and assembly of Indian major carp, Cirrhinus mrigala (Hamilton, 1822).</title>
        <authorList>
            <person name="Mohindra V."/>
            <person name="Chowdhury L.M."/>
            <person name="Lal K."/>
            <person name="Jena J.K."/>
        </authorList>
    </citation>
    <scope>NUCLEOTIDE SEQUENCE [LARGE SCALE GENOMIC DNA]</scope>
    <source>
        <strain evidence="2">CM1030</strain>
        <tissue evidence="2">Blood</tissue>
    </source>
</reference>
<dbReference type="AlphaFoldDB" id="A0ABD0Q1A8"/>
<name>A0ABD0Q1A8_CIRMR</name>
<proteinExistence type="predicted"/>
<dbReference type="Proteomes" id="UP001529510">
    <property type="component" value="Unassembled WGS sequence"/>
</dbReference>
<dbReference type="EMBL" id="JAMKFB020000012">
    <property type="protein sequence ID" value="KAL0179757.1"/>
    <property type="molecule type" value="Genomic_DNA"/>
</dbReference>
<sequence length="80" mass="9291">IALKRSARDVSMIINNADKKDWTRRSSLMSWEMSLEDVQEDEDDEDMGEDDDEEEVEESDDENMEDNTVLEAAESQELCE</sequence>